<dbReference type="Proteomes" id="UP000051048">
    <property type="component" value="Unassembled WGS sequence"/>
</dbReference>
<dbReference type="SUPFAM" id="SSF53335">
    <property type="entry name" value="S-adenosyl-L-methionine-dependent methyltransferases"/>
    <property type="match status" value="1"/>
</dbReference>
<dbReference type="PANTHER" id="PTHR43648">
    <property type="entry name" value="ELECTRON TRANSFER FLAVOPROTEIN BETA SUBUNIT LYSINE METHYLTRANSFERASE"/>
    <property type="match status" value="1"/>
</dbReference>
<keyword evidence="3 6" id="KW-0489">Methyltransferase</keyword>
<dbReference type="GO" id="GO:0005737">
    <property type="term" value="C:cytoplasm"/>
    <property type="evidence" value="ECO:0007669"/>
    <property type="project" value="UniProtKB-SubCell"/>
</dbReference>
<dbReference type="EMBL" id="AZFH01000080">
    <property type="protein sequence ID" value="KRL79784.1"/>
    <property type="molecule type" value="Genomic_DNA"/>
</dbReference>
<dbReference type="AlphaFoldDB" id="A0A0R1TMV7"/>
<keyword evidence="5 6" id="KW-0949">S-adenosyl-L-methionine</keyword>
<proteinExistence type="inferred from homology"/>
<dbReference type="PIRSF" id="PIRSF000401">
    <property type="entry name" value="RPL11_MTase"/>
    <property type="match status" value="1"/>
</dbReference>
<dbReference type="InterPro" id="IPR050078">
    <property type="entry name" value="Ribosomal_L11_MeTrfase_PrmA"/>
</dbReference>
<reference evidence="7 8" key="1">
    <citation type="journal article" date="2015" name="Genome Announc.">
        <title>Expanding the biotechnology potential of lactobacilli through comparative genomics of 213 strains and associated genera.</title>
        <authorList>
            <person name="Sun Z."/>
            <person name="Harris H.M."/>
            <person name="McCann A."/>
            <person name="Guo C."/>
            <person name="Argimon S."/>
            <person name="Zhang W."/>
            <person name="Yang X."/>
            <person name="Jeffery I.B."/>
            <person name="Cooney J.C."/>
            <person name="Kagawa T.F."/>
            <person name="Liu W."/>
            <person name="Song Y."/>
            <person name="Salvetti E."/>
            <person name="Wrobel A."/>
            <person name="Rasinkangas P."/>
            <person name="Parkhill J."/>
            <person name="Rea M.C."/>
            <person name="O'Sullivan O."/>
            <person name="Ritari J."/>
            <person name="Douillard F.P."/>
            <person name="Paul Ross R."/>
            <person name="Yang R."/>
            <person name="Briner A.E."/>
            <person name="Felis G.E."/>
            <person name="de Vos W.M."/>
            <person name="Barrangou R."/>
            <person name="Klaenhammer T.R."/>
            <person name="Caufield P.W."/>
            <person name="Cui Y."/>
            <person name="Zhang H."/>
            <person name="O'Toole P.W."/>
        </authorList>
    </citation>
    <scope>NUCLEOTIDE SEQUENCE [LARGE SCALE GENOMIC DNA]</scope>
    <source>
        <strain evidence="7 8">DSM 15833</strain>
    </source>
</reference>
<dbReference type="CDD" id="cd02440">
    <property type="entry name" value="AdoMet_MTases"/>
    <property type="match status" value="1"/>
</dbReference>
<keyword evidence="7" id="KW-0689">Ribosomal protein</keyword>
<dbReference type="Gene3D" id="3.40.50.150">
    <property type="entry name" value="Vaccinia Virus protein VP39"/>
    <property type="match status" value="1"/>
</dbReference>
<comment type="similarity">
    <text evidence="1 6">Belongs to the methyltransferase superfamily. PrmA family.</text>
</comment>
<name>A0A0R1TMV7_9LACO</name>
<accession>A0A0R1TMV7</accession>
<comment type="caution">
    <text evidence="7">The sequence shown here is derived from an EMBL/GenBank/DDBJ whole genome shotgun (WGS) entry which is preliminary data.</text>
</comment>
<gene>
    <name evidence="6" type="primary">prmA</name>
    <name evidence="7" type="ORF">FC36_GL000206</name>
</gene>
<comment type="catalytic activity">
    <reaction evidence="6">
        <text>L-lysyl-[protein] + 3 S-adenosyl-L-methionine = N(6),N(6),N(6)-trimethyl-L-lysyl-[protein] + 3 S-adenosyl-L-homocysteine + 3 H(+)</text>
        <dbReference type="Rhea" id="RHEA:54192"/>
        <dbReference type="Rhea" id="RHEA-COMP:9752"/>
        <dbReference type="Rhea" id="RHEA-COMP:13826"/>
        <dbReference type="ChEBI" id="CHEBI:15378"/>
        <dbReference type="ChEBI" id="CHEBI:29969"/>
        <dbReference type="ChEBI" id="CHEBI:57856"/>
        <dbReference type="ChEBI" id="CHEBI:59789"/>
        <dbReference type="ChEBI" id="CHEBI:61961"/>
    </reaction>
</comment>
<dbReference type="STRING" id="1423740.FC36_GL000206"/>
<evidence type="ECO:0000256" key="1">
    <source>
        <dbReference type="ARBA" id="ARBA00009741"/>
    </source>
</evidence>
<dbReference type="InterPro" id="IPR029063">
    <property type="entry name" value="SAM-dependent_MTases_sf"/>
</dbReference>
<comment type="function">
    <text evidence="6">Methylates ribosomal protein L11.</text>
</comment>
<feature type="binding site" evidence="6">
    <location>
        <position position="164"/>
    </location>
    <ligand>
        <name>S-adenosyl-L-methionine</name>
        <dbReference type="ChEBI" id="CHEBI:59789"/>
    </ligand>
</feature>
<dbReference type="InterPro" id="IPR004498">
    <property type="entry name" value="Ribosomal_PrmA_MeTrfase"/>
</dbReference>
<evidence type="ECO:0000256" key="6">
    <source>
        <dbReference type="HAMAP-Rule" id="MF_00735"/>
    </source>
</evidence>
<dbReference type="Pfam" id="PF06325">
    <property type="entry name" value="PrmA"/>
    <property type="match status" value="1"/>
</dbReference>
<feature type="binding site" evidence="6">
    <location>
        <position position="185"/>
    </location>
    <ligand>
        <name>S-adenosyl-L-methionine</name>
        <dbReference type="ChEBI" id="CHEBI:59789"/>
    </ligand>
</feature>
<feature type="binding site" evidence="6">
    <location>
        <position position="249"/>
    </location>
    <ligand>
        <name>S-adenosyl-L-methionine</name>
        <dbReference type="ChEBI" id="CHEBI:59789"/>
    </ligand>
</feature>
<dbReference type="GO" id="GO:0005840">
    <property type="term" value="C:ribosome"/>
    <property type="evidence" value="ECO:0007669"/>
    <property type="project" value="UniProtKB-KW"/>
</dbReference>
<keyword evidence="2 6" id="KW-0963">Cytoplasm</keyword>
<dbReference type="PANTHER" id="PTHR43648:SF1">
    <property type="entry name" value="ELECTRON TRANSFER FLAVOPROTEIN BETA SUBUNIT LYSINE METHYLTRANSFERASE"/>
    <property type="match status" value="1"/>
</dbReference>
<dbReference type="OrthoDB" id="9785995at2"/>
<sequence>MEALAVLKIECASELEEALTYYLQESYALAGLESRRRSDFEVASQRHDSTFVDLTKIKNLPEDLELTAYLPVDVDQAQVCAQLQAKIRELAGYGLATGKVRVYFEAQALTNWETTWQENYPVINFSRHLAFVPVWQTYQPAYPDQAVIKLNSGLGFGTGEHLTTQLALLAMERYLTRPVKLADVGTGSGILAIAAAKMGQTDILATDISSQAIEAARENATLNQLTTIRFQQGNLLEGVSEKFDLICANILAEILQEFSENLASYLTENGVAILSGIETRAYPALDEKLQKLGFKVKLHLNEERWHCLVVGR</sequence>
<evidence type="ECO:0000313" key="8">
    <source>
        <dbReference type="Proteomes" id="UP000051048"/>
    </source>
</evidence>
<keyword evidence="4 6" id="KW-0808">Transferase</keyword>
<evidence type="ECO:0000256" key="3">
    <source>
        <dbReference type="ARBA" id="ARBA00022603"/>
    </source>
</evidence>
<dbReference type="PATRIC" id="fig|1423740.3.peg.223"/>
<evidence type="ECO:0000256" key="2">
    <source>
        <dbReference type="ARBA" id="ARBA00022490"/>
    </source>
</evidence>
<dbReference type="RefSeq" id="WP_056986785.1">
    <property type="nucleotide sequence ID" value="NZ_AZFH01000080.1"/>
</dbReference>
<evidence type="ECO:0000256" key="4">
    <source>
        <dbReference type="ARBA" id="ARBA00022679"/>
    </source>
</evidence>
<dbReference type="EC" id="2.1.1.-" evidence="6"/>
<protein>
    <recommendedName>
        <fullName evidence="6">Ribosomal protein L11 methyltransferase</fullName>
        <shortName evidence="6">L11 Mtase</shortName>
        <ecNumber evidence="6">2.1.1.-</ecNumber>
    </recommendedName>
</protein>
<organism evidence="7 8">
    <name type="scientific">Ligilactobacillus equi DSM 15833 = JCM 10991</name>
    <dbReference type="NCBI Taxonomy" id="1423740"/>
    <lineage>
        <taxon>Bacteria</taxon>
        <taxon>Bacillati</taxon>
        <taxon>Bacillota</taxon>
        <taxon>Bacilli</taxon>
        <taxon>Lactobacillales</taxon>
        <taxon>Lactobacillaceae</taxon>
        <taxon>Ligilactobacillus</taxon>
    </lineage>
</organism>
<dbReference type="GO" id="GO:0016279">
    <property type="term" value="F:protein-lysine N-methyltransferase activity"/>
    <property type="evidence" value="ECO:0007669"/>
    <property type="project" value="RHEA"/>
</dbReference>
<evidence type="ECO:0000256" key="5">
    <source>
        <dbReference type="ARBA" id="ARBA00022691"/>
    </source>
</evidence>
<comment type="subcellular location">
    <subcellularLocation>
        <location evidence="6">Cytoplasm</location>
    </subcellularLocation>
</comment>
<evidence type="ECO:0000313" key="7">
    <source>
        <dbReference type="EMBL" id="KRL79784.1"/>
    </source>
</evidence>
<dbReference type="HAMAP" id="MF_00735">
    <property type="entry name" value="Methyltr_PrmA"/>
    <property type="match status" value="1"/>
</dbReference>
<feature type="binding site" evidence="6">
    <location>
        <position position="207"/>
    </location>
    <ligand>
        <name>S-adenosyl-L-methionine</name>
        <dbReference type="ChEBI" id="CHEBI:59789"/>
    </ligand>
</feature>
<dbReference type="GO" id="GO:0032259">
    <property type="term" value="P:methylation"/>
    <property type="evidence" value="ECO:0007669"/>
    <property type="project" value="UniProtKB-KW"/>
</dbReference>
<keyword evidence="7" id="KW-0687">Ribonucleoprotein</keyword>